<accession>A0A556V653</accession>
<dbReference type="InterPro" id="IPR013320">
    <property type="entry name" value="ConA-like_dom_sf"/>
</dbReference>
<dbReference type="PRINTS" id="PR00249">
    <property type="entry name" value="GPCRSECRETIN"/>
</dbReference>
<evidence type="ECO:0000313" key="14">
    <source>
        <dbReference type="EMBL" id="TSW35253.1"/>
    </source>
</evidence>
<name>A0A556V653_BAGYA</name>
<feature type="compositionally biased region" description="Low complexity" evidence="9">
    <location>
        <begin position="922"/>
        <end position="935"/>
    </location>
</feature>
<dbReference type="AlphaFoldDB" id="A0A556V653"/>
<keyword evidence="4 10" id="KW-1133">Transmembrane helix</keyword>
<dbReference type="InterPro" id="IPR046338">
    <property type="entry name" value="GAIN_dom_sf"/>
</dbReference>
<dbReference type="InterPro" id="IPR016187">
    <property type="entry name" value="CTDL_fold"/>
</dbReference>
<evidence type="ECO:0000256" key="9">
    <source>
        <dbReference type="SAM" id="MobiDB-lite"/>
    </source>
</evidence>
<evidence type="ECO:0000256" key="3">
    <source>
        <dbReference type="ARBA" id="ARBA00022692"/>
    </source>
</evidence>
<dbReference type="InterPro" id="IPR000832">
    <property type="entry name" value="GPCR_2_secretin-like"/>
</dbReference>
<evidence type="ECO:0000256" key="10">
    <source>
        <dbReference type="SAM" id="Phobius"/>
    </source>
</evidence>
<dbReference type="InterPro" id="IPR000203">
    <property type="entry name" value="GPS"/>
</dbReference>
<keyword evidence="7" id="KW-0325">Glycoprotein</keyword>
<dbReference type="FunFam" id="1.20.1070.10:FF:000058">
    <property type="entry name" value="Adhesion G protein-coupled receptor F5"/>
    <property type="match status" value="1"/>
</dbReference>
<dbReference type="Pfam" id="PF01825">
    <property type="entry name" value="GPS"/>
    <property type="match status" value="1"/>
</dbReference>
<feature type="domain" description="G-protein coupled receptors family 2 profile 2" evidence="12">
    <location>
        <begin position="680"/>
        <end position="916"/>
    </location>
</feature>
<evidence type="ECO:0000256" key="2">
    <source>
        <dbReference type="ARBA" id="ARBA00007343"/>
    </source>
</evidence>
<dbReference type="PANTHER" id="PTHR12011">
    <property type="entry name" value="ADHESION G-PROTEIN COUPLED RECEPTOR"/>
    <property type="match status" value="1"/>
</dbReference>
<dbReference type="GO" id="GO:0007166">
    <property type="term" value="P:cell surface receptor signaling pathway"/>
    <property type="evidence" value="ECO:0007669"/>
    <property type="project" value="InterPro"/>
</dbReference>
<feature type="transmembrane region" description="Helical" evidence="10">
    <location>
        <begin position="785"/>
        <end position="803"/>
    </location>
</feature>
<keyword evidence="3 10" id="KW-0812">Transmembrane</keyword>
<dbReference type="Proteomes" id="UP000319801">
    <property type="component" value="Unassembled WGS sequence"/>
</dbReference>
<dbReference type="Gene3D" id="2.60.220.50">
    <property type="match status" value="1"/>
</dbReference>
<dbReference type="Gene3D" id="2.60.120.200">
    <property type="match status" value="1"/>
</dbReference>
<dbReference type="InterPro" id="IPR057244">
    <property type="entry name" value="GAIN_B"/>
</dbReference>
<evidence type="ECO:0000256" key="4">
    <source>
        <dbReference type="ARBA" id="ARBA00022989"/>
    </source>
</evidence>
<comment type="subcellular location">
    <subcellularLocation>
        <location evidence="1">Membrane</location>
        <topology evidence="1">Multi-pass membrane protein</topology>
    </subcellularLocation>
</comment>
<dbReference type="Pfam" id="PF00002">
    <property type="entry name" value="7tm_2"/>
    <property type="match status" value="1"/>
</dbReference>
<evidence type="ECO:0000256" key="8">
    <source>
        <dbReference type="PROSITE-ProRule" id="PRU01172"/>
    </source>
</evidence>
<dbReference type="PROSITE" id="PS51828">
    <property type="entry name" value="PTX_2"/>
    <property type="match status" value="1"/>
</dbReference>
<proteinExistence type="inferred from homology"/>
<feature type="transmembrane region" description="Helical" evidence="10">
    <location>
        <begin position="719"/>
        <end position="737"/>
    </location>
</feature>
<keyword evidence="6" id="KW-1015">Disulfide bond</keyword>
<evidence type="ECO:0000256" key="7">
    <source>
        <dbReference type="ARBA" id="ARBA00023180"/>
    </source>
</evidence>
<dbReference type="EMBL" id="VCAZ01000132">
    <property type="protein sequence ID" value="TSW35253.1"/>
    <property type="molecule type" value="Genomic_DNA"/>
</dbReference>
<evidence type="ECO:0000313" key="15">
    <source>
        <dbReference type="Proteomes" id="UP000319801"/>
    </source>
</evidence>
<dbReference type="PANTHER" id="PTHR12011:SF58">
    <property type="entry name" value="ADHESION G-PROTEIN COUPLED RECEPTOR D2"/>
    <property type="match status" value="1"/>
</dbReference>
<dbReference type="SUPFAM" id="SSF56436">
    <property type="entry name" value="C-type lectin-like"/>
    <property type="match status" value="1"/>
</dbReference>
<evidence type="ECO:0000256" key="6">
    <source>
        <dbReference type="ARBA" id="ARBA00023157"/>
    </source>
</evidence>
<dbReference type="GO" id="GO:0007189">
    <property type="term" value="P:adenylate cyclase-activating G protein-coupled receptor signaling pathway"/>
    <property type="evidence" value="ECO:0007669"/>
    <property type="project" value="TreeGrafter"/>
</dbReference>
<dbReference type="InterPro" id="IPR001759">
    <property type="entry name" value="PTX_dom"/>
</dbReference>
<keyword evidence="5 10" id="KW-0472">Membrane</keyword>
<feature type="domain" description="Pentraxin (PTX)" evidence="13">
    <location>
        <begin position="84"/>
        <end position="293"/>
    </location>
</feature>
<reference evidence="14 15" key="1">
    <citation type="journal article" date="2019" name="Genome Biol. Evol.">
        <title>Whole-Genome Sequencing of the Giant Devil Catfish, Bagarius yarrelli.</title>
        <authorList>
            <person name="Jiang W."/>
            <person name="Lv Y."/>
            <person name="Cheng L."/>
            <person name="Yang K."/>
            <person name="Chao B."/>
            <person name="Wang X."/>
            <person name="Li Y."/>
            <person name="Pan X."/>
            <person name="You X."/>
            <person name="Zhang Y."/>
            <person name="Yang J."/>
            <person name="Li J."/>
            <person name="Zhang X."/>
            <person name="Liu S."/>
            <person name="Sun C."/>
            <person name="Yang J."/>
            <person name="Shi Q."/>
        </authorList>
    </citation>
    <scope>NUCLEOTIDE SEQUENCE [LARGE SCALE GENOMIC DNA]</scope>
    <source>
        <strain evidence="14">JWS20170419001</strain>
        <tissue evidence="14">Muscle</tissue>
    </source>
</reference>
<keyword evidence="14" id="KW-0675">Receptor</keyword>
<dbReference type="SMART" id="SM00159">
    <property type="entry name" value="PTX"/>
    <property type="match status" value="1"/>
</dbReference>
<evidence type="ECO:0000259" key="11">
    <source>
        <dbReference type="PROSITE" id="PS50221"/>
    </source>
</evidence>
<feature type="transmembrane region" description="Helical" evidence="10">
    <location>
        <begin position="683"/>
        <end position="707"/>
    </location>
</feature>
<evidence type="ECO:0000256" key="1">
    <source>
        <dbReference type="ARBA" id="ARBA00004141"/>
    </source>
</evidence>
<evidence type="ECO:0000256" key="5">
    <source>
        <dbReference type="ARBA" id="ARBA00023136"/>
    </source>
</evidence>
<comment type="caution">
    <text evidence="14">The sequence shown here is derived from an EMBL/GenBank/DDBJ whole genome shotgun (WGS) entry which is preliminary data.</text>
</comment>
<dbReference type="PROSITE" id="PS50261">
    <property type="entry name" value="G_PROTEIN_RECEP_F2_4"/>
    <property type="match status" value="1"/>
</dbReference>
<keyword evidence="15" id="KW-1185">Reference proteome</keyword>
<feature type="domain" description="GAIN-B" evidence="11">
    <location>
        <begin position="496"/>
        <end position="671"/>
    </location>
</feature>
<dbReference type="Gene3D" id="1.20.1070.10">
    <property type="entry name" value="Rhodopsin 7-helix transmembrane proteins"/>
    <property type="match status" value="1"/>
</dbReference>
<comment type="similarity">
    <text evidence="2">Belongs to the G-protein coupled receptor 2 family. Adhesion G-protein coupled receptor (ADGR) subfamily.</text>
</comment>
<dbReference type="Pfam" id="PF00354">
    <property type="entry name" value="Pentaxin"/>
    <property type="match status" value="1"/>
</dbReference>
<dbReference type="GO" id="GO:0005886">
    <property type="term" value="C:plasma membrane"/>
    <property type="evidence" value="ECO:0007669"/>
    <property type="project" value="TreeGrafter"/>
</dbReference>
<dbReference type="SMART" id="SM00303">
    <property type="entry name" value="GPS"/>
    <property type="match status" value="1"/>
</dbReference>
<protein>
    <submittedName>
        <fullName evidence="14">Adhesion G-protein coupled receptor D2</fullName>
    </submittedName>
</protein>
<comment type="caution">
    <text evidence="8">Lacks conserved residue(s) required for the propagation of feature annotation.</text>
</comment>
<gene>
    <name evidence="14" type="ORF">Baya_13497</name>
</gene>
<sequence length="1038" mass="114460">MSSLLTAAAINVEIKSLWPNEEVYYEYHPARLQWNAANQLCIQRSGSLAVLSGVGDKQNLTKFLQSLNISESVWIARKATEINGTLTLKFMDRNEPQSARLLHKFSNMTAVTVCARLRFSPTCHGPSTVFSYSIHSFINEFQLRATVMPNQPIQLALLVHGQQGSNISVFANDASWHSVCVSWTGNDGKWAISVDGQEVGRGISLHSAGHIGGGGIFILGQGQDAFGSSFKHGEAFCGSITQLHMWDQVLDASEIQSLEKECSLVSSGLIFRWSISVLKMTPSLQNHWENIQCQDQFLSNQDCVAFHPGSEDWTYDNCDIQRGGVCQFHKEHSDDTSISKFPKSTFFTQVIKDLQTDPELEDRNSSSSTEHELNWLNSLAQSLVKAIETDPDIITPSDMLQLTRTIEQAAASQVNKTSVSSGVLRSMVSSYLILASGLIDPVLSRQWLNMKPLGINLRPFTVVESIEKILWALADTIFTDKKCFVLLTKNIDVHMEPRTLSEANCMSVYKPSTQGNHSSSPEEILISETEIQRLHSIGHKNVMFIHTYYSNMMEVLSRTDFEAFTDQNKKNGQFVFAHLATAVISATVRDVTREENVPVSVQYTLSTVKLVKSSRLVTPLCIFWNVSAVAPNVSDWSDKGCRVLHSGPNDTSCFCNHTTNFAILMNYLEARWSEEQEMVLTKLTFIGSGASLCALVVTLMLLTVLDIPKSERTSIHKNLCISLTIAQIVLLCSGSAIHNKVACTMVAALLHLFFMAAFSWMLVEGLLLWSKVVTVNLSEDRHMKYYYLIGWGLPVLIVSITLASASGTYSADEYCWLSVHKGVIWGFVGPVIFIIMVNVMVLTRVVIITISTGKRRSLVIADSTSPIEQVFEQIRAAVKAVLVLLPILGLTWLCGVLVPFSIIIAYIFILLNSLQNCGSSRPSSSITNSQPSSSPVPGALGRHDFDASRPGSVSISSDCGSSLSYSIGRHFSIPCVCGSLKKDISCLASGAHMNRQDDRVECVEEKAGSCSLHFPMGTELHSCYTSYSSPQQHSSGLD</sequence>
<evidence type="ECO:0000259" key="13">
    <source>
        <dbReference type="PROSITE" id="PS51828"/>
    </source>
</evidence>
<feature type="transmembrane region" description="Helical" evidence="10">
    <location>
        <begin position="881"/>
        <end position="911"/>
    </location>
</feature>
<dbReference type="PROSITE" id="PS50221">
    <property type="entry name" value="GAIN_B"/>
    <property type="match status" value="1"/>
</dbReference>
<feature type="region of interest" description="Disordered" evidence="9">
    <location>
        <begin position="922"/>
        <end position="941"/>
    </location>
</feature>
<feature type="transmembrane region" description="Helical" evidence="10">
    <location>
        <begin position="823"/>
        <end position="847"/>
    </location>
</feature>
<feature type="transmembrane region" description="Helical" evidence="10">
    <location>
        <begin position="749"/>
        <end position="773"/>
    </location>
</feature>
<evidence type="ECO:0000259" key="12">
    <source>
        <dbReference type="PROSITE" id="PS50261"/>
    </source>
</evidence>
<organism evidence="14 15">
    <name type="scientific">Bagarius yarrelli</name>
    <name type="common">Goonch</name>
    <name type="synonym">Bagrus yarrelli</name>
    <dbReference type="NCBI Taxonomy" id="175774"/>
    <lineage>
        <taxon>Eukaryota</taxon>
        <taxon>Metazoa</taxon>
        <taxon>Chordata</taxon>
        <taxon>Craniata</taxon>
        <taxon>Vertebrata</taxon>
        <taxon>Euteleostomi</taxon>
        <taxon>Actinopterygii</taxon>
        <taxon>Neopterygii</taxon>
        <taxon>Teleostei</taxon>
        <taxon>Ostariophysi</taxon>
        <taxon>Siluriformes</taxon>
        <taxon>Sisoridae</taxon>
        <taxon>Sisorinae</taxon>
        <taxon>Bagarius</taxon>
    </lineage>
</organism>
<dbReference type="GO" id="GO:0004930">
    <property type="term" value="F:G protein-coupled receptor activity"/>
    <property type="evidence" value="ECO:0007669"/>
    <property type="project" value="InterPro"/>
</dbReference>
<dbReference type="InterPro" id="IPR017981">
    <property type="entry name" value="GPCR_2-like_7TM"/>
</dbReference>
<dbReference type="SUPFAM" id="SSF49899">
    <property type="entry name" value="Concanavalin A-like lectins/glucanases"/>
    <property type="match status" value="1"/>
</dbReference>
<dbReference type="OrthoDB" id="1100386at2759"/>